<dbReference type="EMBL" id="FPIZ01000046">
    <property type="protein sequence ID" value="SFW90178.1"/>
    <property type="molecule type" value="Genomic_DNA"/>
</dbReference>
<dbReference type="EMBL" id="CP140154">
    <property type="protein sequence ID" value="WQG88274.1"/>
    <property type="molecule type" value="Genomic_DNA"/>
</dbReference>
<accession>A0A1K1T0T0</accession>
<proteinExistence type="predicted"/>
<reference evidence="2 4" key="2">
    <citation type="submission" date="2023-11" db="EMBL/GenBank/DDBJ databases">
        <title>MicrobeMod: A computational toolkit for identifying prokaryotic methylation and restriction-modification with nanopore sequencing.</title>
        <authorList>
            <person name="Crits-Christoph A."/>
            <person name="Kang S.C."/>
            <person name="Lee H."/>
            <person name="Ostrov N."/>
        </authorList>
    </citation>
    <scope>NUCLEOTIDE SEQUENCE [LARGE SCALE GENOMIC DNA]</scope>
    <source>
        <strain evidence="2 4">ATCC 23090</strain>
    </source>
</reference>
<reference evidence="1 3" key="1">
    <citation type="submission" date="2016-11" db="EMBL/GenBank/DDBJ databases">
        <authorList>
            <person name="Jaros S."/>
            <person name="Januszkiewicz K."/>
            <person name="Wedrychowicz H."/>
        </authorList>
    </citation>
    <scope>NUCLEOTIDE SEQUENCE [LARGE SCALE GENOMIC DNA]</scope>
    <source>
        <strain evidence="1 3">DSM 784</strain>
    </source>
</reference>
<dbReference type="Proteomes" id="UP000183788">
    <property type="component" value="Unassembled WGS sequence"/>
</dbReference>
<evidence type="ECO:0000313" key="1">
    <source>
        <dbReference type="EMBL" id="SFW90178.1"/>
    </source>
</evidence>
<evidence type="ECO:0000313" key="3">
    <source>
        <dbReference type="Proteomes" id="UP000183788"/>
    </source>
</evidence>
<dbReference type="AlphaFoldDB" id="A0A1K1T0T0"/>
<protein>
    <submittedName>
        <fullName evidence="1">Uncharacterized protein</fullName>
    </submittedName>
</protein>
<name>A0A1K1T0T0_9BACT</name>
<keyword evidence="4" id="KW-1185">Reference proteome</keyword>
<organism evidence="1 3">
    <name type="scientific">Chitinophaga sancti</name>
    <dbReference type="NCBI Taxonomy" id="1004"/>
    <lineage>
        <taxon>Bacteria</taxon>
        <taxon>Pseudomonadati</taxon>
        <taxon>Bacteroidota</taxon>
        <taxon>Chitinophagia</taxon>
        <taxon>Chitinophagales</taxon>
        <taxon>Chitinophagaceae</taxon>
        <taxon>Chitinophaga</taxon>
    </lineage>
</organism>
<evidence type="ECO:0000313" key="4">
    <source>
        <dbReference type="Proteomes" id="UP001326715"/>
    </source>
</evidence>
<sequence>MLVKVPRQLNGESLREIALAVKLNRETVAKYLRLEEPPEKSLPKKFDFSEFTDQILEIIRSSEGATRKYLIGELRRMGYSGGQTTAYKFLKENFNLQTGTLLHPLN</sequence>
<dbReference type="OrthoDB" id="2065409at2"/>
<gene>
    <name evidence="1" type="ORF">SAMN05661012_06566</name>
    <name evidence="2" type="ORF">SR876_25435</name>
</gene>
<dbReference type="Proteomes" id="UP001326715">
    <property type="component" value="Chromosome"/>
</dbReference>
<dbReference type="RefSeq" id="WP_072366518.1">
    <property type="nucleotide sequence ID" value="NZ_CP139972.1"/>
</dbReference>
<evidence type="ECO:0000313" key="2">
    <source>
        <dbReference type="EMBL" id="WQG88274.1"/>
    </source>
</evidence>